<dbReference type="Gene3D" id="3.40.640.10">
    <property type="entry name" value="Type I PLP-dependent aspartate aminotransferase-like (Major domain)"/>
    <property type="match status" value="1"/>
</dbReference>
<dbReference type="EC" id="4.1.1.28" evidence="8"/>
<name>A0ABN8B8N5_CHISP</name>
<dbReference type="Gene3D" id="1.20.1340.10">
    <property type="entry name" value="dopa decarboxylase, N-terminal domain"/>
    <property type="match status" value="1"/>
</dbReference>
<comment type="cofactor">
    <cofactor evidence="1 11">
        <name>pyridoxal 5'-phosphate</name>
        <dbReference type="ChEBI" id="CHEBI:597326"/>
    </cofactor>
</comment>
<gene>
    <name evidence="12" type="ORF">CHILSU_LOCUS8217</name>
</gene>
<evidence type="ECO:0000256" key="9">
    <source>
        <dbReference type="ARBA" id="ARBA00040968"/>
    </source>
</evidence>
<keyword evidence="6 11" id="KW-0663">Pyridoxal phosphate</keyword>
<evidence type="ECO:0000256" key="8">
    <source>
        <dbReference type="ARBA" id="ARBA00038886"/>
    </source>
</evidence>
<dbReference type="PANTHER" id="PTHR11999:SF167">
    <property type="entry name" value="AROMATIC-L-AMINO-ACID DECARBOXYLASE"/>
    <property type="match status" value="1"/>
</dbReference>
<keyword evidence="4" id="KW-0127">Catecholamine biosynthesis</keyword>
<dbReference type="EMBL" id="OU963896">
    <property type="protein sequence ID" value="CAH0404868.1"/>
    <property type="molecule type" value="Genomic_DNA"/>
</dbReference>
<comment type="similarity">
    <text evidence="2 11">Belongs to the group II decarboxylase family.</text>
</comment>
<keyword evidence="5" id="KW-0210">Decarboxylase</keyword>
<evidence type="ECO:0000313" key="12">
    <source>
        <dbReference type="EMBL" id="CAH0404868.1"/>
    </source>
</evidence>
<dbReference type="Gene3D" id="3.90.1150.10">
    <property type="entry name" value="Aspartate Aminotransferase, domain 1"/>
    <property type="match status" value="1"/>
</dbReference>
<evidence type="ECO:0000256" key="4">
    <source>
        <dbReference type="ARBA" id="ARBA00022584"/>
    </source>
</evidence>
<keyword evidence="7 11" id="KW-0456">Lyase</keyword>
<dbReference type="PANTHER" id="PTHR11999">
    <property type="entry name" value="GROUP II PYRIDOXAL-5-PHOSPHATE DECARBOXYLASE"/>
    <property type="match status" value="1"/>
</dbReference>
<dbReference type="InterPro" id="IPR015424">
    <property type="entry name" value="PyrdxlP-dep_Trfase"/>
</dbReference>
<organism evidence="12 13">
    <name type="scientific">Chilo suppressalis</name>
    <name type="common">Asiatic rice borer moth</name>
    <dbReference type="NCBI Taxonomy" id="168631"/>
    <lineage>
        <taxon>Eukaryota</taxon>
        <taxon>Metazoa</taxon>
        <taxon>Ecdysozoa</taxon>
        <taxon>Arthropoda</taxon>
        <taxon>Hexapoda</taxon>
        <taxon>Insecta</taxon>
        <taxon>Pterygota</taxon>
        <taxon>Neoptera</taxon>
        <taxon>Endopterygota</taxon>
        <taxon>Lepidoptera</taxon>
        <taxon>Glossata</taxon>
        <taxon>Ditrysia</taxon>
        <taxon>Pyraloidea</taxon>
        <taxon>Crambidae</taxon>
        <taxon>Crambinae</taxon>
        <taxon>Chilo</taxon>
    </lineage>
</organism>
<evidence type="ECO:0000313" key="13">
    <source>
        <dbReference type="Proteomes" id="UP001153292"/>
    </source>
</evidence>
<dbReference type="SUPFAM" id="SSF53383">
    <property type="entry name" value="PLP-dependent transferases"/>
    <property type="match status" value="1"/>
</dbReference>
<dbReference type="PROSITE" id="PS00392">
    <property type="entry name" value="DDC_GAD_HDC_YDC"/>
    <property type="match status" value="1"/>
</dbReference>
<dbReference type="InterPro" id="IPR015422">
    <property type="entry name" value="PyrdxlP-dep_Trfase_small"/>
</dbReference>
<accession>A0ABN8B8N5</accession>
<sequence>MEAGDFKDFAKAMTDYITEYLENIRDRQVVPSVKPGYLRPLVPEQAPQQAEPWTAVMADIERVVMSGVTHWHSPRFHAYFAAANSYPAIVADMLSGAIACIGFTWIASPACTELEVVMLDWLGQMLSLPEPFLARSGGEGGGVIQGTASEATLVALLGAKARTIQRVKEQHPDWTDAQILSKLVGYCNKQAHSSVERAGLLGGVKLRTLRPDNKHRLRGDTLKDAIKEDLKNGLIPFYAVATLGTTSSCAFDVLDELGDVCNTHDIWLHVDAAYAGSAFICPEYRYLMKGVEKVDSFNFSPHKWMLVNFDCSTMWLKNPRWVVDAFNVDPLYLKHDHQGAAPDYRHWQIPLGRRFRALKLWFVLRLYGIENLQKHIRKQIGLAHYFEEFCNKDDRFEIYEEVTMGLVCFRLKRNNEINEELLRNINGRGKIHLVPSKIDDVYFLRFAICSRFTENSDIDLSWEEIKSCADEVLKGVSKY</sequence>
<dbReference type="InterPro" id="IPR002129">
    <property type="entry name" value="PyrdxlP-dep_de-COase"/>
</dbReference>
<evidence type="ECO:0000256" key="2">
    <source>
        <dbReference type="ARBA" id="ARBA00009533"/>
    </source>
</evidence>
<dbReference type="InterPro" id="IPR015421">
    <property type="entry name" value="PyrdxlP-dep_Trfase_major"/>
</dbReference>
<evidence type="ECO:0000256" key="5">
    <source>
        <dbReference type="ARBA" id="ARBA00022793"/>
    </source>
</evidence>
<evidence type="ECO:0000256" key="7">
    <source>
        <dbReference type="ARBA" id="ARBA00023239"/>
    </source>
</evidence>
<evidence type="ECO:0000256" key="1">
    <source>
        <dbReference type="ARBA" id="ARBA00001933"/>
    </source>
</evidence>
<dbReference type="InterPro" id="IPR010977">
    <property type="entry name" value="Aromatic_deC"/>
</dbReference>
<evidence type="ECO:0000256" key="10">
    <source>
        <dbReference type="ARBA" id="ARBA00041275"/>
    </source>
</evidence>
<dbReference type="Pfam" id="PF00282">
    <property type="entry name" value="Pyridoxal_deC"/>
    <property type="match status" value="1"/>
</dbReference>
<keyword evidence="13" id="KW-1185">Reference proteome</keyword>
<dbReference type="CDD" id="cd06450">
    <property type="entry name" value="DOPA_deC_like"/>
    <property type="match status" value="1"/>
</dbReference>
<comment type="subunit">
    <text evidence="3">Homodimer.</text>
</comment>
<proteinExistence type="inferred from homology"/>
<dbReference type="InterPro" id="IPR021115">
    <property type="entry name" value="Pyridoxal-P_BS"/>
</dbReference>
<evidence type="ECO:0000256" key="11">
    <source>
        <dbReference type="RuleBase" id="RU000382"/>
    </source>
</evidence>
<evidence type="ECO:0000256" key="3">
    <source>
        <dbReference type="ARBA" id="ARBA00011738"/>
    </source>
</evidence>
<evidence type="ECO:0000256" key="6">
    <source>
        <dbReference type="ARBA" id="ARBA00022898"/>
    </source>
</evidence>
<reference evidence="12" key="1">
    <citation type="submission" date="2021-12" db="EMBL/GenBank/DDBJ databases">
        <authorList>
            <person name="King R."/>
        </authorList>
    </citation>
    <scope>NUCLEOTIDE SEQUENCE</scope>
</reference>
<dbReference type="Proteomes" id="UP001153292">
    <property type="component" value="Chromosome 3"/>
</dbReference>
<dbReference type="PRINTS" id="PR00800">
    <property type="entry name" value="YHDCRBOXLASE"/>
</dbReference>
<protein>
    <recommendedName>
        <fullName evidence="9">Aromatic-L-amino-acid decarboxylase</fullName>
        <ecNumber evidence="8">4.1.1.28</ecNumber>
    </recommendedName>
    <alternativeName>
        <fullName evidence="10">DOPA decarboxylase</fullName>
    </alternativeName>
</protein>